<gene>
    <name evidence="4" type="ORF">S01H4_17765</name>
</gene>
<proteinExistence type="predicted"/>
<dbReference type="Gene3D" id="1.25.40.10">
    <property type="entry name" value="Tetratricopeptide repeat domain"/>
    <property type="match status" value="2"/>
</dbReference>
<feature type="transmembrane region" description="Helical" evidence="3">
    <location>
        <begin position="257"/>
        <end position="275"/>
    </location>
</feature>
<dbReference type="SUPFAM" id="SSF48452">
    <property type="entry name" value="TPR-like"/>
    <property type="match status" value="1"/>
</dbReference>
<feature type="transmembrane region" description="Helical" evidence="3">
    <location>
        <begin position="134"/>
        <end position="151"/>
    </location>
</feature>
<dbReference type="InterPro" id="IPR052346">
    <property type="entry name" value="O-mannosyl-transferase_TMTC"/>
</dbReference>
<feature type="transmembrane region" description="Helical" evidence="3">
    <location>
        <begin position="9"/>
        <end position="28"/>
    </location>
</feature>
<dbReference type="PANTHER" id="PTHR44227">
    <property type="match status" value="1"/>
</dbReference>
<feature type="transmembrane region" description="Helical" evidence="3">
    <location>
        <begin position="200"/>
        <end position="220"/>
    </location>
</feature>
<feature type="transmembrane region" description="Helical" evidence="3">
    <location>
        <begin position="232"/>
        <end position="251"/>
    </location>
</feature>
<reference evidence="4" key="1">
    <citation type="journal article" date="2014" name="Front. Microbiol.">
        <title>High frequency of phylogenetically diverse reductive dehalogenase-homologous genes in deep subseafloor sedimentary metagenomes.</title>
        <authorList>
            <person name="Kawai M."/>
            <person name="Futagami T."/>
            <person name="Toyoda A."/>
            <person name="Takaki Y."/>
            <person name="Nishi S."/>
            <person name="Hori S."/>
            <person name="Arai W."/>
            <person name="Tsubouchi T."/>
            <person name="Morono Y."/>
            <person name="Uchiyama I."/>
            <person name="Ito T."/>
            <person name="Fujiyama A."/>
            <person name="Inagaki F."/>
            <person name="Takami H."/>
        </authorList>
    </citation>
    <scope>NUCLEOTIDE SEQUENCE</scope>
    <source>
        <strain evidence="4">Expedition CK06-06</strain>
    </source>
</reference>
<feature type="non-terminal residue" evidence="4">
    <location>
        <position position="441"/>
    </location>
</feature>
<dbReference type="PROSITE" id="PS50005">
    <property type="entry name" value="TPR"/>
    <property type="match status" value="3"/>
</dbReference>
<dbReference type="Pfam" id="PF13181">
    <property type="entry name" value="TPR_8"/>
    <property type="match status" value="1"/>
</dbReference>
<dbReference type="AlphaFoldDB" id="X0Z5S2"/>
<evidence type="ECO:0000256" key="1">
    <source>
        <dbReference type="ARBA" id="ARBA00022737"/>
    </source>
</evidence>
<dbReference type="Pfam" id="PF13414">
    <property type="entry name" value="TPR_11"/>
    <property type="match status" value="1"/>
</dbReference>
<dbReference type="InterPro" id="IPR019734">
    <property type="entry name" value="TPR_rpt"/>
</dbReference>
<evidence type="ECO:0000256" key="2">
    <source>
        <dbReference type="ARBA" id="ARBA00022803"/>
    </source>
</evidence>
<keyword evidence="1" id="KW-0677">Repeat</keyword>
<feature type="non-terminal residue" evidence="4">
    <location>
        <position position="1"/>
    </location>
</feature>
<sequence length="441" mass="49678">VSGLKRTTAGLWPSAFVAALFALHPINVDSVAWVAERKNVLSTFFWMLALLSYVYYCERPGAYRYVLVFLVFGVGLLAKPILVTLPFVFILLDYWPLGRLRFGRLGSRGQGRDSDLKKIDYGGAHVWHTVLEKVPLLVLSVVSGCLVYLPLEQRNRVISTETVPMVLRIKNALVCYVGYIGDMLWPKDLAIFYPYPERVVVWKAIGALLFLVFVTVVFIWVLRQKRYLATGWLWYIGTALPIIGLVQVGLWPAKADRWMYVPLIGLFIIVAWAAADILPKWRYRRMVLGTSAITVIVVLAVCTRLQLRHWRNSVTVFGHALAVTPSSPMHNNMGLALQLGGSIEEAISHYRQALHFDPNHMQTHNNIGIALKLQGKLEEAVAHYHQALSRQPDYADAHYNLAIALEAQGLSEVSAKHYRQALQTKPNYAKAHNNLANILLA</sequence>
<evidence type="ECO:0000256" key="3">
    <source>
        <dbReference type="SAM" id="Phobius"/>
    </source>
</evidence>
<protein>
    <submittedName>
        <fullName evidence="4">Uncharacterized protein</fullName>
    </submittedName>
</protein>
<feature type="transmembrane region" description="Helical" evidence="3">
    <location>
        <begin position="287"/>
        <end position="307"/>
    </location>
</feature>
<keyword evidence="3" id="KW-0812">Transmembrane</keyword>
<feature type="transmembrane region" description="Helical" evidence="3">
    <location>
        <begin position="65"/>
        <end position="92"/>
    </location>
</feature>
<feature type="transmembrane region" description="Helical" evidence="3">
    <location>
        <begin position="163"/>
        <end position="180"/>
    </location>
</feature>
<evidence type="ECO:0000313" key="4">
    <source>
        <dbReference type="EMBL" id="GAG64449.1"/>
    </source>
</evidence>
<dbReference type="InterPro" id="IPR011990">
    <property type="entry name" value="TPR-like_helical_dom_sf"/>
</dbReference>
<dbReference type="SMART" id="SM00028">
    <property type="entry name" value="TPR"/>
    <property type="match status" value="3"/>
</dbReference>
<keyword evidence="3" id="KW-0472">Membrane</keyword>
<comment type="caution">
    <text evidence="4">The sequence shown here is derived from an EMBL/GenBank/DDBJ whole genome shotgun (WGS) entry which is preliminary data.</text>
</comment>
<dbReference type="EMBL" id="BART01007840">
    <property type="protein sequence ID" value="GAG64449.1"/>
    <property type="molecule type" value="Genomic_DNA"/>
</dbReference>
<feature type="transmembrane region" description="Helical" evidence="3">
    <location>
        <begin position="40"/>
        <end position="58"/>
    </location>
</feature>
<keyword evidence="2" id="KW-0802">TPR repeat</keyword>
<dbReference type="PANTHER" id="PTHR44227:SF3">
    <property type="entry name" value="PROTEIN O-MANNOSYL-TRANSFERASE TMTC4"/>
    <property type="match status" value="1"/>
</dbReference>
<name>X0Z5S2_9ZZZZ</name>
<organism evidence="4">
    <name type="scientific">marine sediment metagenome</name>
    <dbReference type="NCBI Taxonomy" id="412755"/>
    <lineage>
        <taxon>unclassified sequences</taxon>
        <taxon>metagenomes</taxon>
        <taxon>ecological metagenomes</taxon>
    </lineage>
</organism>
<keyword evidence="3" id="KW-1133">Transmembrane helix</keyword>
<accession>X0Z5S2</accession>